<dbReference type="EMBL" id="VFPH01000003">
    <property type="protein sequence ID" value="TQM35729.1"/>
    <property type="molecule type" value="Genomic_DNA"/>
</dbReference>
<gene>
    <name evidence="3" type="ORF">FB388_7169</name>
</gene>
<dbReference type="PANTHER" id="PTHR11895">
    <property type="entry name" value="TRANSAMIDASE"/>
    <property type="match status" value="1"/>
</dbReference>
<evidence type="ECO:0000256" key="1">
    <source>
        <dbReference type="SAM" id="MobiDB-lite"/>
    </source>
</evidence>
<dbReference type="AlphaFoldDB" id="A0A543FPF1"/>
<organism evidence="3 4">
    <name type="scientific">Pseudonocardia cypriaca</name>
    <dbReference type="NCBI Taxonomy" id="882449"/>
    <lineage>
        <taxon>Bacteria</taxon>
        <taxon>Bacillati</taxon>
        <taxon>Actinomycetota</taxon>
        <taxon>Actinomycetes</taxon>
        <taxon>Pseudonocardiales</taxon>
        <taxon>Pseudonocardiaceae</taxon>
        <taxon>Pseudonocardia</taxon>
    </lineage>
</organism>
<dbReference type="GO" id="GO:0016740">
    <property type="term" value="F:transferase activity"/>
    <property type="evidence" value="ECO:0007669"/>
    <property type="project" value="UniProtKB-KW"/>
</dbReference>
<proteinExistence type="predicted"/>
<dbReference type="Proteomes" id="UP000319818">
    <property type="component" value="Unassembled WGS sequence"/>
</dbReference>
<keyword evidence="3" id="KW-0808">Transferase</keyword>
<keyword evidence="4" id="KW-1185">Reference proteome</keyword>
<comment type="caution">
    <text evidence="3">The sequence shown here is derived from an EMBL/GenBank/DDBJ whole genome shotgun (WGS) entry which is preliminary data.</text>
</comment>
<dbReference type="InterPro" id="IPR000120">
    <property type="entry name" value="Amidase"/>
</dbReference>
<protein>
    <submittedName>
        <fullName evidence="3">Asp-tRNA(Asn)/Glu-tRNA(Gln) amidotransferase A subunit family amidase</fullName>
    </submittedName>
</protein>
<reference evidence="3 4" key="1">
    <citation type="submission" date="2019-06" db="EMBL/GenBank/DDBJ databases">
        <title>Sequencing the genomes of 1000 actinobacteria strains.</title>
        <authorList>
            <person name="Klenk H.-P."/>
        </authorList>
    </citation>
    <scope>NUCLEOTIDE SEQUENCE [LARGE SCALE GENOMIC DNA]</scope>
    <source>
        <strain evidence="3 4">DSM 45511</strain>
    </source>
</reference>
<dbReference type="Gene3D" id="3.90.1300.10">
    <property type="entry name" value="Amidase signature (AS) domain"/>
    <property type="match status" value="1"/>
</dbReference>
<dbReference type="InterPro" id="IPR023631">
    <property type="entry name" value="Amidase_dom"/>
</dbReference>
<evidence type="ECO:0000259" key="2">
    <source>
        <dbReference type="Pfam" id="PF01425"/>
    </source>
</evidence>
<dbReference type="Pfam" id="PF01425">
    <property type="entry name" value="Amidase"/>
    <property type="match status" value="1"/>
</dbReference>
<dbReference type="PANTHER" id="PTHR11895:SF67">
    <property type="entry name" value="AMIDASE DOMAIN-CONTAINING PROTEIN"/>
    <property type="match status" value="1"/>
</dbReference>
<dbReference type="InterPro" id="IPR036928">
    <property type="entry name" value="AS_sf"/>
</dbReference>
<dbReference type="SUPFAM" id="SSF75304">
    <property type="entry name" value="Amidase signature (AS) enzymes"/>
    <property type="match status" value="1"/>
</dbReference>
<accession>A0A543FPF1</accession>
<name>A0A543FPF1_9PSEU</name>
<feature type="domain" description="Amidase" evidence="2">
    <location>
        <begin position="24"/>
        <end position="419"/>
    </location>
</feature>
<sequence length="439" mass="46139">MPDRPRAAHLSDRRHALYGQAMPTIVDRIAHADTELRAFVDEPGRAERVAAEVDEIARRWPDPERRPPLHGVPLGVKDIFRVDGLPTRAGSELPAEEFAGPEAAAVTRLRDAGAVVAGKTVTTEFAYFAPGPTRNPHHPEHTPGGSSSGSAAAVAAGLVPLALGTQTVGSVIRPAAYCGCIGFKPTYGRVPCDGVIPNAPTFDTVGLFAAHLPLVTAATAALVHGRVDVPADRPVLGVPAGPYLDQAETRARDGFATQVAALRAAGYEVRDVAALDDIAQVNRQHMVVNLVELARTHEPWFDRYAERYRPQTAAGIREGRSTDAATYTTALDGVHTFRRTMPQLMADAGIDVWICPSATGPARRGLDTTGSPAMSVPWTQAGLPALSLPAGTVAREPGGPALPVGLQCVGRPGADERLLAWAPGIAEALNDPTSGAFVG</sequence>
<evidence type="ECO:0000313" key="3">
    <source>
        <dbReference type="EMBL" id="TQM35729.1"/>
    </source>
</evidence>
<feature type="region of interest" description="Disordered" evidence="1">
    <location>
        <begin position="131"/>
        <end position="150"/>
    </location>
</feature>
<evidence type="ECO:0000313" key="4">
    <source>
        <dbReference type="Proteomes" id="UP000319818"/>
    </source>
</evidence>